<feature type="compositionally biased region" description="Polar residues" evidence="1">
    <location>
        <begin position="428"/>
        <end position="443"/>
    </location>
</feature>
<dbReference type="Proteomes" id="UP001429357">
    <property type="component" value="Unassembled WGS sequence"/>
</dbReference>
<protein>
    <recommendedName>
        <fullName evidence="5">Plasmid recombination enzyme</fullName>
    </recommendedName>
</protein>
<reference evidence="3 4" key="3">
    <citation type="submission" date="2024-02" db="EMBL/GenBank/DDBJ databases">
        <title>The Genome Sequence of Enterococcus diestrammenae JM9A.</title>
        <authorList>
            <person name="Earl A."/>
            <person name="Manson A."/>
            <person name="Gilmore M."/>
            <person name="Sanders J."/>
            <person name="Shea T."/>
            <person name="Howe W."/>
            <person name="Livny J."/>
            <person name="Cuomo C."/>
            <person name="Neafsey D."/>
            <person name="Birren B."/>
        </authorList>
    </citation>
    <scope>NUCLEOTIDE SEQUENCE [LARGE SCALE GENOMIC DNA]</scope>
    <source>
        <strain evidence="3 4">JM9A</strain>
    </source>
</reference>
<evidence type="ECO:0000256" key="1">
    <source>
        <dbReference type="SAM" id="MobiDB-lite"/>
    </source>
</evidence>
<dbReference type="Gene3D" id="3.30.930.30">
    <property type="match status" value="1"/>
</dbReference>
<gene>
    <name evidence="2" type="ORF">BAU18_003043</name>
    <name evidence="3" type="ORF">BAU18_003054</name>
</gene>
<reference evidence="3" key="2">
    <citation type="submission" date="2016-06" db="EMBL/GenBank/DDBJ databases">
        <authorList>
            <person name="Van Tyne D."/>
        </authorList>
    </citation>
    <scope>NUCLEOTIDE SEQUENCE</scope>
    <source>
        <strain evidence="3">JM9A</strain>
    </source>
</reference>
<accession>A0ABV0F5T6</accession>
<name>A0ABV0F5T6_9ENTE</name>
<dbReference type="EMBL" id="MAEI02000003">
    <property type="protein sequence ID" value="MEO1783423.1"/>
    <property type="molecule type" value="Genomic_DNA"/>
</dbReference>
<keyword evidence="4" id="KW-1185">Reference proteome</keyword>
<dbReference type="EMBL" id="MAEI02000003">
    <property type="protein sequence ID" value="MEO1783434.1"/>
    <property type="molecule type" value="Genomic_DNA"/>
</dbReference>
<evidence type="ECO:0000313" key="4">
    <source>
        <dbReference type="Proteomes" id="UP001429357"/>
    </source>
</evidence>
<comment type="caution">
    <text evidence="3">The sequence shown here is derived from an EMBL/GenBank/DDBJ whole genome shotgun (WGS) entry which is preliminary data.</text>
</comment>
<evidence type="ECO:0008006" key="5">
    <source>
        <dbReference type="Google" id="ProtNLM"/>
    </source>
</evidence>
<evidence type="ECO:0000313" key="3">
    <source>
        <dbReference type="EMBL" id="MEO1783434.1"/>
    </source>
</evidence>
<feature type="region of interest" description="Disordered" evidence="1">
    <location>
        <begin position="422"/>
        <end position="443"/>
    </location>
</feature>
<evidence type="ECO:0000313" key="2">
    <source>
        <dbReference type="EMBL" id="MEO1783423.1"/>
    </source>
</evidence>
<reference evidence="4" key="1">
    <citation type="submission" date="2016-06" db="EMBL/GenBank/DDBJ databases">
        <title>Four novel species of enterococci isolated from chicken manure.</title>
        <authorList>
            <person name="Van Tyne D."/>
        </authorList>
    </citation>
    <scope>NUCLEOTIDE SEQUENCE [LARGE SCALE GENOMIC DNA]</scope>
    <source>
        <strain evidence="4">JM9A</strain>
    </source>
</reference>
<sequence length="443" mass="52035">MTKWGGSFSFSPTMSIDEDLKQDWDRKKVERHTDRGYQVDFDRLKFDEVLTQPSSTDPRELINNLMQERIDYYNSKSSRRNKDKIGLFIDGNGKVHQNEDEYDRQLRTMKFQKQLIFGYVVKFGNQEDWQTTEYEDSGKSWYDMAHGTEEEIQAVKAKIMPAFHAFVQSFEEENPNFRIVSNIVQFSEDTPHMQMEIIPWTKTKQKTGISMSFDTALKQQGYQELNGPVKSQWAKKMHQLRAESLEKTLQIGYRPSVTHENMPVNIYKEAKKQERQTTKIIKNDLVSSIAYFHPDQKLDPQLHDLNGNYPVKLQKEEEPEPVSSQTGFKQYLKQEIYVLQYYFSCAMVFAKKQLDKLKSDCEKWDNKLQLIKLDVQDETDKLSELKQQNQALGEAANSLIEATAKDNITKNQEIMQRKIDRENRQKARQNLQKNNTCSRGRGR</sequence>
<organism evidence="3 4">
    <name type="scientific">Enterococcus diestrammenae</name>
    <dbReference type="NCBI Taxonomy" id="1155073"/>
    <lineage>
        <taxon>Bacteria</taxon>
        <taxon>Bacillati</taxon>
        <taxon>Bacillota</taxon>
        <taxon>Bacilli</taxon>
        <taxon>Lactobacillales</taxon>
        <taxon>Enterococcaceae</taxon>
        <taxon>Enterococcus</taxon>
    </lineage>
</organism>
<proteinExistence type="predicted"/>
<dbReference type="RefSeq" id="WP_347301096.1">
    <property type="nucleotide sequence ID" value="NZ_MAEI02000003.1"/>
</dbReference>